<proteinExistence type="predicted"/>
<accession>A0A0J8RFI5</accession>
<protein>
    <submittedName>
        <fullName evidence="2">Uncharacterized protein</fullName>
    </submittedName>
</protein>
<dbReference type="EMBL" id="DS016983">
    <property type="protein sequence ID" value="KMU83667.1"/>
    <property type="molecule type" value="Genomic_DNA"/>
</dbReference>
<evidence type="ECO:0000256" key="1">
    <source>
        <dbReference type="SAM" id="MobiDB-lite"/>
    </source>
</evidence>
<dbReference type="Proteomes" id="UP000054563">
    <property type="component" value="Unassembled WGS sequence"/>
</dbReference>
<organism evidence="2 3">
    <name type="scientific">Coccidioides immitis H538.4</name>
    <dbReference type="NCBI Taxonomy" id="396776"/>
    <lineage>
        <taxon>Eukaryota</taxon>
        <taxon>Fungi</taxon>
        <taxon>Dikarya</taxon>
        <taxon>Ascomycota</taxon>
        <taxon>Pezizomycotina</taxon>
        <taxon>Eurotiomycetes</taxon>
        <taxon>Eurotiomycetidae</taxon>
        <taxon>Onygenales</taxon>
        <taxon>Onygenaceae</taxon>
        <taxon>Coccidioides</taxon>
    </lineage>
</organism>
<dbReference type="VEuPathDB" id="FungiDB:CIHG_01450"/>
<name>A0A0J8RFI5_COCIT</name>
<feature type="compositionally biased region" description="Polar residues" evidence="1">
    <location>
        <begin position="1"/>
        <end position="24"/>
    </location>
</feature>
<reference evidence="3" key="1">
    <citation type="journal article" date="2010" name="Genome Res.">
        <title>Population genomic sequencing of Coccidioides fungi reveals recent hybridization and transposon control.</title>
        <authorList>
            <person name="Neafsey D.E."/>
            <person name="Barker B.M."/>
            <person name="Sharpton T.J."/>
            <person name="Stajich J.E."/>
            <person name="Park D.J."/>
            <person name="Whiston E."/>
            <person name="Hung C.-Y."/>
            <person name="McMahan C."/>
            <person name="White J."/>
            <person name="Sykes S."/>
            <person name="Heiman D."/>
            <person name="Young S."/>
            <person name="Zeng Q."/>
            <person name="Abouelleil A."/>
            <person name="Aftuck L."/>
            <person name="Bessette D."/>
            <person name="Brown A."/>
            <person name="FitzGerald M."/>
            <person name="Lui A."/>
            <person name="Macdonald J.P."/>
            <person name="Priest M."/>
            <person name="Orbach M.J."/>
            <person name="Galgiani J.N."/>
            <person name="Kirkland T.N."/>
            <person name="Cole G.T."/>
            <person name="Birren B.W."/>
            <person name="Henn M.R."/>
            <person name="Taylor J.W."/>
            <person name="Rounsley S.D."/>
        </authorList>
    </citation>
    <scope>NUCLEOTIDE SEQUENCE [LARGE SCALE GENOMIC DNA]</scope>
    <source>
        <strain evidence="3">H538.4</strain>
    </source>
</reference>
<dbReference type="AlphaFoldDB" id="A0A0J8RFI5"/>
<evidence type="ECO:0000313" key="3">
    <source>
        <dbReference type="Proteomes" id="UP000054563"/>
    </source>
</evidence>
<sequence>MDNWASEQANEVTVGYQNDESTASAEEANLQALNNPKKGRRTAQPGLQAKGIMFQSALVASVNKDESRHVAGC</sequence>
<gene>
    <name evidence="2" type="ORF">CIHG_01450</name>
</gene>
<feature type="region of interest" description="Disordered" evidence="1">
    <location>
        <begin position="1"/>
        <end position="45"/>
    </location>
</feature>
<evidence type="ECO:0000313" key="2">
    <source>
        <dbReference type="EMBL" id="KMU83667.1"/>
    </source>
</evidence>